<keyword evidence="1" id="KW-1133">Transmembrane helix</keyword>
<dbReference type="PANTHER" id="PTHR22941:SF26">
    <property type="entry name" value="SERPENTINE RECEPTOR, CLASS H"/>
    <property type="match status" value="1"/>
</dbReference>
<keyword evidence="1" id="KW-0812">Transmembrane</keyword>
<sequence length="148" mass="17380">MNTTELSSEFQYAVSLAHLISGPVFFAFNAFVCLLILLDSDDRGKVYRKYLFALQFFSTLADAWLSTHSPIMQFNCRLMYNQSEIMIYFTLFFGVGYTYFVCVYYRRNTLLPQDEYFCFHGWKYSCFLSTLLLFYLIVLLAVYCIVAS</sequence>
<feature type="transmembrane region" description="Helical" evidence="1">
    <location>
        <begin position="50"/>
        <end position="65"/>
    </location>
</feature>
<evidence type="ECO:0000313" key="2">
    <source>
        <dbReference type="EMBL" id="GMR46658.1"/>
    </source>
</evidence>
<dbReference type="InterPro" id="IPR053220">
    <property type="entry name" value="Nematode_rcpt-like_serp_H"/>
</dbReference>
<comment type="caution">
    <text evidence="2">The sequence shown here is derived from an EMBL/GenBank/DDBJ whole genome shotgun (WGS) entry which is preliminary data.</text>
</comment>
<evidence type="ECO:0000313" key="3">
    <source>
        <dbReference type="Proteomes" id="UP001328107"/>
    </source>
</evidence>
<feature type="transmembrane region" description="Helical" evidence="1">
    <location>
        <begin position="126"/>
        <end position="146"/>
    </location>
</feature>
<keyword evidence="3" id="KW-1185">Reference proteome</keyword>
<dbReference type="Proteomes" id="UP001328107">
    <property type="component" value="Unassembled WGS sequence"/>
</dbReference>
<proteinExistence type="predicted"/>
<feature type="non-terminal residue" evidence="2">
    <location>
        <position position="148"/>
    </location>
</feature>
<evidence type="ECO:0008006" key="4">
    <source>
        <dbReference type="Google" id="ProtNLM"/>
    </source>
</evidence>
<name>A0AAN5CLM7_9BILA</name>
<feature type="transmembrane region" description="Helical" evidence="1">
    <location>
        <begin position="12"/>
        <end position="38"/>
    </location>
</feature>
<gene>
    <name evidence="2" type="ORF">PMAYCL1PPCAC_16853</name>
</gene>
<evidence type="ECO:0000256" key="1">
    <source>
        <dbReference type="SAM" id="Phobius"/>
    </source>
</evidence>
<protein>
    <recommendedName>
        <fullName evidence="4">G protein-coupled receptor</fullName>
    </recommendedName>
</protein>
<accession>A0AAN5CLM7</accession>
<dbReference type="AlphaFoldDB" id="A0AAN5CLM7"/>
<keyword evidence="1" id="KW-0472">Membrane</keyword>
<reference evidence="3" key="1">
    <citation type="submission" date="2022-10" db="EMBL/GenBank/DDBJ databases">
        <title>Genome assembly of Pristionchus species.</title>
        <authorList>
            <person name="Yoshida K."/>
            <person name="Sommer R.J."/>
        </authorList>
    </citation>
    <scope>NUCLEOTIDE SEQUENCE [LARGE SCALE GENOMIC DNA]</scope>
    <source>
        <strain evidence="3">RS5460</strain>
    </source>
</reference>
<organism evidence="2 3">
    <name type="scientific">Pristionchus mayeri</name>
    <dbReference type="NCBI Taxonomy" id="1317129"/>
    <lineage>
        <taxon>Eukaryota</taxon>
        <taxon>Metazoa</taxon>
        <taxon>Ecdysozoa</taxon>
        <taxon>Nematoda</taxon>
        <taxon>Chromadorea</taxon>
        <taxon>Rhabditida</taxon>
        <taxon>Rhabditina</taxon>
        <taxon>Diplogasteromorpha</taxon>
        <taxon>Diplogasteroidea</taxon>
        <taxon>Neodiplogasteridae</taxon>
        <taxon>Pristionchus</taxon>
    </lineage>
</organism>
<dbReference type="PANTHER" id="PTHR22941">
    <property type="entry name" value="SERPENTINE RECEPTOR"/>
    <property type="match status" value="1"/>
</dbReference>
<dbReference type="EMBL" id="BTRK01000004">
    <property type="protein sequence ID" value="GMR46658.1"/>
    <property type="molecule type" value="Genomic_DNA"/>
</dbReference>
<feature type="transmembrane region" description="Helical" evidence="1">
    <location>
        <begin position="85"/>
        <end position="105"/>
    </location>
</feature>